<comment type="caution">
    <text evidence="4">The sequence shown here is derived from an EMBL/GenBank/DDBJ whole genome shotgun (WGS) entry which is preliminary data.</text>
</comment>
<evidence type="ECO:0000256" key="1">
    <source>
        <dbReference type="SAM" id="MobiDB-lite"/>
    </source>
</evidence>
<dbReference type="PANTHER" id="PTHR22981:SF84">
    <property type="entry name" value="3-HYDROXYISOBUTYRATE DEHYDROGENASE"/>
    <property type="match status" value="1"/>
</dbReference>
<feature type="compositionally biased region" description="Gly residues" evidence="1">
    <location>
        <begin position="14"/>
        <end position="24"/>
    </location>
</feature>
<evidence type="ECO:0000313" key="4">
    <source>
        <dbReference type="EMBL" id="MST31612.1"/>
    </source>
</evidence>
<feature type="domain" description="6-phosphogluconate dehydrogenase NADP-binding" evidence="2">
    <location>
        <begin position="74"/>
        <end position="233"/>
    </location>
</feature>
<dbReference type="Pfam" id="PF14833">
    <property type="entry name" value="NAD_binding_11"/>
    <property type="match status" value="1"/>
</dbReference>
<proteinExistence type="predicted"/>
<protein>
    <submittedName>
        <fullName evidence="4">NAD-binding protein</fullName>
    </submittedName>
</protein>
<accession>A0ABW9QPS3</accession>
<dbReference type="InterPro" id="IPR013328">
    <property type="entry name" value="6PGD_dom2"/>
</dbReference>
<dbReference type="PANTHER" id="PTHR22981">
    <property type="entry name" value="3-HYDROXYISOBUTYRATE DEHYDROGENASE-RELATED"/>
    <property type="match status" value="1"/>
</dbReference>
<evidence type="ECO:0000313" key="5">
    <source>
        <dbReference type="Proteomes" id="UP000437736"/>
    </source>
</evidence>
<dbReference type="Proteomes" id="UP000437736">
    <property type="component" value="Unassembled WGS sequence"/>
</dbReference>
<dbReference type="Gene3D" id="1.10.1040.10">
    <property type="entry name" value="N-(1-d-carboxylethyl)-l-norvaline Dehydrogenase, domain 2"/>
    <property type="match status" value="1"/>
</dbReference>
<feature type="region of interest" description="Disordered" evidence="1">
    <location>
        <begin position="1"/>
        <end position="71"/>
    </location>
</feature>
<dbReference type="SUPFAM" id="SSF51735">
    <property type="entry name" value="NAD(P)-binding Rossmann-fold domains"/>
    <property type="match status" value="1"/>
</dbReference>
<dbReference type="InterPro" id="IPR029154">
    <property type="entry name" value="HIBADH-like_NADP-bd"/>
</dbReference>
<evidence type="ECO:0000259" key="3">
    <source>
        <dbReference type="Pfam" id="PF14833"/>
    </source>
</evidence>
<feature type="domain" description="3-hydroxyisobutyrate dehydrogenase-like NAD-binding" evidence="3">
    <location>
        <begin position="236"/>
        <end position="347"/>
    </location>
</feature>
<feature type="compositionally biased region" description="Basic residues" evidence="1">
    <location>
        <begin position="25"/>
        <end position="47"/>
    </location>
</feature>
<organism evidence="4 5">
    <name type="scientific">Acidiferrimicrobium australe</name>
    <dbReference type="NCBI Taxonomy" id="2664430"/>
    <lineage>
        <taxon>Bacteria</taxon>
        <taxon>Bacillati</taxon>
        <taxon>Actinomycetota</taxon>
        <taxon>Acidimicrobiia</taxon>
        <taxon>Acidimicrobiales</taxon>
        <taxon>Acidimicrobiaceae</taxon>
        <taxon>Acidiferrimicrobium</taxon>
    </lineage>
</organism>
<gene>
    <name evidence="4" type="ORF">GHK86_02550</name>
</gene>
<dbReference type="Pfam" id="PF03446">
    <property type="entry name" value="NAD_binding_2"/>
    <property type="match status" value="1"/>
</dbReference>
<dbReference type="SUPFAM" id="SSF48179">
    <property type="entry name" value="6-phosphogluconate dehydrogenase C-terminal domain-like"/>
    <property type="match status" value="1"/>
</dbReference>
<dbReference type="InterPro" id="IPR036291">
    <property type="entry name" value="NAD(P)-bd_dom_sf"/>
</dbReference>
<dbReference type="InterPro" id="IPR008927">
    <property type="entry name" value="6-PGluconate_DH-like_C_sf"/>
</dbReference>
<dbReference type="InterPro" id="IPR006115">
    <property type="entry name" value="6PGDH_NADP-bd"/>
</dbReference>
<dbReference type="Gene3D" id="3.40.50.720">
    <property type="entry name" value="NAD(P)-binding Rossmann-like Domain"/>
    <property type="match status" value="1"/>
</dbReference>
<feature type="compositionally biased region" description="Basic residues" evidence="1">
    <location>
        <begin position="1"/>
        <end position="11"/>
    </location>
</feature>
<sequence length="380" mass="39177">MRLGAYRRSRPGHGAAGPSGGGRPGRTRGRRPGRTGGRRGGRTRARCPGRPQEGAQIVEGHDGQGRQEPAGGGRIGFVGTGNLGAQIVGRLLAAGNEVTVHDRDPRAAEASIAAGARWAASPAELAAGVDTVMTCLPRPDTVAEVVGGAKGILTTLRPGGCWIDVTTNDVEVLHRMSELAAARRVGTLEAPVTGGVHKAAAGELTVLVGGDAATYAAHRGLLGQVGSKVIYLGPLGQASRMKVVTNMLAFIHLVAAGEGLMLAARAGIDLRDAFEAIRASSGNSFVHETESQLILSGSYDIGFTVDLACKDLGLAAGLASTLGVPTELAAVVRRQFEQARERYGGSAWSPRVVQLLEDETGLSLRAAGFPRSLLDDTAAP</sequence>
<dbReference type="EMBL" id="WJHE01000106">
    <property type="protein sequence ID" value="MST31612.1"/>
    <property type="molecule type" value="Genomic_DNA"/>
</dbReference>
<name>A0ABW9QPS3_9ACTN</name>
<evidence type="ECO:0000259" key="2">
    <source>
        <dbReference type="Pfam" id="PF03446"/>
    </source>
</evidence>
<reference evidence="4 5" key="1">
    <citation type="submission" date="2019-11" db="EMBL/GenBank/DDBJ databases">
        <title>Acidiferrimicrobium australis gen. nov., sp. nov., an acidophilic and obligately heterotrophic, member of the Actinobacteria that catalyses dissimilatory oxido- reduction of iron isolated from metal-rich acidic water in Chile.</title>
        <authorList>
            <person name="Gonzalez D."/>
            <person name="Huber K."/>
            <person name="Hedrich S."/>
            <person name="Rojas-Villalobos C."/>
            <person name="Quatrini R."/>
            <person name="Dinamarca M.A."/>
            <person name="Schwarz A."/>
            <person name="Canales C."/>
            <person name="Nancucheo I."/>
        </authorList>
    </citation>
    <scope>NUCLEOTIDE SEQUENCE [LARGE SCALE GENOMIC DNA]</scope>
    <source>
        <strain evidence="4 5">USS-CCA1</strain>
    </source>
</reference>
<keyword evidence="5" id="KW-1185">Reference proteome</keyword>